<dbReference type="Proteomes" id="UP000075613">
    <property type="component" value="Unassembled WGS sequence"/>
</dbReference>
<evidence type="ECO:0000313" key="2">
    <source>
        <dbReference type="Proteomes" id="UP000075613"/>
    </source>
</evidence>
<dbReference type="EMBL" id="LRBG01000038">
    <property type="protein sequence ID" value="KXU82994.1"/>
    <property type="molecule type" value="Genomic_DNA"/>
</dbReference>
<dbReference type="STRING" id="1399968.CI15_28140"/>
<organism evidence="1 2">
    <name type="scientific">Paraburkholderia monticola</name>
    <dbReference type="NCBI Taxonomy" id="1399968"/>
    <lineage>
        <taxon>Bacteria</taxon>
        <taxon>Pseudomonadati</taxon>
        <taxon>Pseudomonadota</taxon>
        <taxon>Betaproteobacteria</taxon>
        <taxon>Burkholderiales</taxon>
        <taxon>Burkholderiaceae</taxon>
        <taxon>Paraburkholderia</taxon>
    </lineage>
</organism>
<protein>
    <recommendedName>
        <fullName evidence="3">AB hydrolase-1 domain-containing protein</fullName>
    </recommendedName>
</protein>
<dbReference type="AlphaFoldDB" id="A0A149PD91"/>
<dbReference type="RefSeq" id="WP_062134566.1">
    <property type="nucleotide sequence ID" value="NZ_LRBG01000038.1"/>
</dbReference>
<evidence type="ECO:0008006" key="3">
    <source>
        <dbReference type="Google" id="ProtNLM"/>
    </source>
</evidence>
<comment type="caution">
    <text evidence="1">The sequence shown here is derived from an EMBL/GenBank/DDBJ whole genome shotgun (WGS) entry which is preliminary data.</text>
</comment>
<proteinExistence type="predicted"/>
<dbReference type="OrthoDB" id="1094867at2"/>
<dbReference type="PANTHER" id="PTHR35560:SF3">
    <property type="entry name" value="PEPTIDASE S9 PROLYL OLIGOPEPTIDASE CATALYTIC DOMAIN-CONTAINING PROTEIN"/>
    <property type="match status" value="1"/>
</dbReference>
<name>A0A149PD91_9BURK</name>
<sequence>MSELFQPGDERAPNERPVAAIAPHRLTVTTAAGSGVAPLYVTCDWSVPQPAIRRAVILIHGRLRNADTYFQLARQARAAAGGDESDTLLVVPQFLASADVTAHGLSADTLHWDWTSWMGGDAALGSAPLSSFDVLDAILDGLAVREQFPSLTSVVIAGHSGGGQVAQRYAVLARGEARLAERGVAVRYVIANPSSYVYFDAQRPTGDGGFAPFDASRCPGFDDWKYGLNRLPAYAQCAGQADCAGTLEAAYAGRDVTVLLGSEDCDPAHPALDTSCAARAQGAHRLERGLAYERYMRMRHPAGLRHRTIVIDGFGHDGTGIFTSPQGVAAVFDDAAAR</sequence>
<accession>A0A149PD91</accession>
<gene>
    <name evidence="1" type="ORF">CI15_28140</name>
</gene>
<reference evidence="1 2" key="1">
    <citation type="journal article" date="2015" name="Int. J. Syst. Evol. Microbiol.">
        <title>Burkholderia monticola sp. nov., isolated from mountain soil.</title>
        <authorList>
            <person name="Baek I."/>
            <person name="Seo B."/>
            <person name="Lee I."/>
            <person name="Yi H."/>
            <person name="Chun J."/>
        </authorList>
    </citation>
    <scope>NUCLEOTIDE SEQUENCE [LARGE SCALE GENOMIC DNA]</scope>
    <source>
        <strain evidence="1 2">JC2948</strain>
    </source>
</reference>
<dbReference type="Gene3D" id="3.40.50.1820">
    <property type="entry name" value="alpha/beta hydrolase"/>
    <property type="match status" value="1"/>
</dbReference>
<dbReference type="PANTHER" id="PTHR35560">
    <property type="entry name" value="BLL0132 PROTEIN"/>
    <property type="match status" value="1"/>
</dbReference>
<keyword evidence="2" id="KW-1185">Reference proteome</keyword>
<dbReference type="SUPFAM" id="SSF53474">
    <property type="entry name" value="alpha/beta-Hydrolases"/>
    <property type="match status" value="1"/>
</dbReference>
<dbReference type="InterPro" id="IPR029058">
    <property type="entry name" value="AB_hydrolase_fold"/>
</dbReference>
<evidence type="ECO:0000313" key="1">
    <source>
        <dbReference type="EMBL" id="KXU82994.1"/>
    </source>
</evidence>